<dbReference type="InterPro" id="IPR036412">
    <property type="entry name" value="HAD-like_sf"/>
</dbReference>
<proteinExistence type="predicted"/>
<evidence type="ECO:0000256" key="3">
    <source>
        <dbReference type="ARBA" id="ARBA00022801"/>
    </source>
</evidence>
<dbReference type="InterPro" id="IPR023214">
    <property type="entry name" value="HAD_sf"/>
</dbReference>
<organism evidence="5 6">
    <name type="scientific">Handroanthus impetiginosus</name>
    <dbReference type="NCBI Taxonomy" id="429701"/>
    <lineage>
        <taxon>Eukaryota</taxon>
        <taxon>Viridiplantae</taxon>
        <taxon>Streptophyta</taxon>
        <taxon>Embryophyta</taxon>
        <taxon>Tracheophyta</taxon>
        <taxon>Spermatophyta</taxon>
        <taxon>Magnoliopsida</taxon>
        <taxon>eudicotyledons</taxon>
        <taxon>Gunneridae</taxon>
        <taxon>Pentapetalae</taxon>
        <taxon>asterids</taxon>
        <taxon>lamiids</taxon>
        <taxon>Lamiales</taxon>
        <taxon>Bignoniaceae</taxon>
        <taxon>Crescentiina</taxon>
        <taxon>Tabebuia alliance</taxon>
        <taxon>Handroanthus</taxon>
    </lineage>
</organism>
<gene>
    <name evidence="5" type="ORF">CDL12_06030</name>
</gene>
<dbReference type="GO" id="GO:0004805">
    <property type="term" value="F:trehalose-phosphatase activity"/>
    <property type="evidence" value="ECO:0007669"/>
    <property type="project" value="UniProtKB-EC"/>
</dbReference>
<dbReference type="Pfam" id="PF02358">
    <property type="entry name" value="Trehalose_PPase"/>
    <property type="match status" value="1"/>
</dbReference>
<keyword evidence="3 5" id="KW-0378">Hydrolase</keyword>
<evidence type="ECO:0000313" key="6">
    <source>
        <dbReference type="Proteomes" id="UP000231279"/>
    </source>
</evidence>
<dbReference type="OrthoDB" id="411251at2759"/>
<dbReference type="SUPFAM" id="SSF56784">
    <property type="entry name" value="HAD-like"/>
    <property type="match status" value="1"/>
</dbReference>
<dbReference type="Proteomes" id="UP000231279">
    <property type="component" value="Unassembled WGS sequence"/>
</dbReference>
<protein>
    <submittedName>
        <fullName evidence="5">Trehalose-phosphatase</fullName>
        <ecNumber evidence="5">3.1.3.12</ecNumber>
    </submittedName>
</protein>
<dbReference type="AlphaFoldDB" id="A0A2G9HUS3"/>
<evidence type="ECO:0000256" key="4">
    <source>
        <dbReference type="ARBA" id="ARBA00025274"/>
    </source>
</evidence>
<dbReference type="GO" id="GO:0005992">
    <property type="term" value="P:trehalose biosynthetic process"/>
    <property type="evidence" value="ECO:0007669"/>
    <property type="project" value="InterPro"/>
</dbReference>
<dbReference type="STRING" id="429701.A0A2G9HUS3"/>
<evidence type="ECO:0000313" key="5">
    <source>
        <dbReference type="EMBL" id="PIN21272.1"/>
    </source>
</evidence>
<dbReference type="Gene3D" id="3.40.50.1000">
    <property type="entry name" value="HAD superfamily/HAD-like"/>
    <property type="match status" value="1"/>
</dbReference>
<dbReference type="EMBL" id="NKXS01000971">
    <property type="protein sequence ID" value="PIN21272.1"/>
    <property type="molecule type" value="Genomic_DNA"/>
</dbReference>
<evidence type="ECO:0000256" key="1">
    <source>
        <dbReference type="ARBA" id="ARBA00000500"/>
    </source>
</evidence>
<dbReference type="InterPro" id="IPR003337">
    <property type="entry name" value="Trehalose_PPase"/>
</dbReference>
<comment type="cofactor">
    <cofactor evidence="2">
        <name>a divalent metal cation</name>
        <dbReference type="ChEBI" id="CHEBI:60240"/>
    </cofactor>
</comment>
<dbReference type="InterPro" id="IPR044651">
    <property type="entry name" value="OTSB-like"/>
</dbReference>
<dbReference type="EC" id="3.1.3.12" evidence="5"/>
<dbReference type="PANTHER" id="PTHR43768:SF27">
    <property type="entry name" value="TREHALOSE-PHOSPHATE PHOSPHATASE A"/>
    <property type="match status" value="1"/>
</dbReference>
<name>A0A2G9HUS3_9LAMI</name>
<comment type="function">
    <text evidence="4">Removes the phosphate from trehalose 6-phosphate to produce free trehalose. Trehalose accumulation in plant may improve abiotic stress tolerance.</text>
</comment>
<comment type="catalytic activity">
    <reaction evidence="1">
        <text>alpha,alpha-trehalose 6-phosphate + H2O = alpha,alpha-trehalose + phosphate</text>
        <dbReference type="Rhea" id="RHEA:23420"/>
        <dbReference type="ChEBI" id="CHEBI:15377"/>
        <dbReference type="ChEBI" id="CHEBI:16551"/>
        <dbReference type="ChEBI" id="CHEBI:43474"/>
        <dbReference type="ChEBI" id="CHEBI:58429"/>
        <dbReference type="EC" id="3.1.3.12"/>
    </reaction>
</comment>
<dbReference type="PANTHER" id="PTHR43768">
    <property type="entry name" value="TREHALOSE 6-PHOSPHATE PHOSPHATASE"/>
    <property type="match status" value="1"/>
</dbReference>
<sequence>MNCDDVLPIYVGDDRTDEDAFKVLKEGNRGFGIIVSSVPKESNASYSLRDPSEVMDFLKMLVTRKKEAAL</sequence>
<comment type="caution">
    <text evidence="5">The sequence shown here is derived from an EMBL/GenBank/DDBJ whole genome shotgun (WGS) entry which is preliminary data.</text>
</comment>
<evidence type="ECO:0000256" key="2">
    <source>
        <dbReference type="ARBA" id="ARBA00001968"/>
    </source>
</evidence>
<reference evidence="6" key="1">
    <citation type="journal article" date="2018" name="Gigascience">
        <title>Genome assembly of the Pink Ipe (Handroanthus impetiginosus, Bignoniaceae), a highly valued, ecologically keystone Neotropical timber forest tree.</title>
        <authorList>
            <person name="Silva-Junior O.B."/>
            <person name="Grattapaglia D."/>
            <person name="Novaes E."/>
            <person name="Collevatti R.G."/>
        </authorList>
    </citation>
    <scope>NUCLEOTIDE SEQUENCE [LARGE SCALE GENOMIC DNA]</scope>
    <source>
        <strain evidence="6">cv. UFG-1</strain>
    </source>
</reference>
<accession>A0A2G9HUS3</accession>
<keyword evidence="6" id="KW-1185">Reference proteome</keyword>